<evidence type="ECO:0000256" key="3">
    <source>
        <dbReference type="ARBA" id="ARBA00011738"/>
    </source>
</evidence>
<feature type="domain" description="Aminotransferase class I/classII large" evidence="8">
    <location>
        <begin position="48"/>
        <end position="438"/>
    </location>
</feature>
<dbReference type="PANTHER" id="PTHR11879:SF55">
    <property type="entry name" value="GLUTAMATE OXALOACETATE TRANSAMINASE 1, ISOFORM B"/>
    <property type="match status" value="1"/>
</dbReference>
<evidence type="ECO:0000256" key="6">
    <source>
        <dbReference type="ARBA" id="ARBA00022898"/>
    </source>
</evidence>
<evidence type="ECO:0000256" key="1">
    <source>
        <dbReference type="ARBA" id="ARBA00001933"/>
    </source>
</evidence>
<evidence type="ECO:0000256" key="7">
    <source>
        <dbReference type="RuleBase" id="RU000480"/>
    </source>
</evidence>
<dbReference type="Gene3D" id="3.40.640.10">
    <property type="entry name" value="Type I PLP-dependent aspartate aminotransferase-like (Major domain)"/>
    <property type="match status" value="1"/>
</dbReference>
<reference evidence="9" key="1">
    <citation type="journal article" date="2022" name="New Phytol.">
        <title>Evolutionary transition to the ectomycorrhizal habit in the genomes of a hyperdiverse lineage of mushroom-forming fungi.</title>
        <authorList>
            <person name="Looney B."/>
            <person name="Miyauchi S."/>
            <person name="Morin E."/>
            <person name="Drula E."/>
            <person name="Courty P.E."/>
            <person name="Kohler A."/>
            <person name="Kuo A."/>
            <person name="LaButti K."/>
            <person name="Pangilinan J."/>
            <person name="Lipzen A."/>
            <person name="Riley R."/>
            <person name="Andreopoulos W."/>
            <person name="He G."/>
            <person name="Johnson J."/>
            <person name="Nolan M."/>
            <person name="Tritt A."/>
            <person name="Barry K.W."/>
            <person name="Grigoriev I.V."/>
            <person name="Nagy L.G."/>
            <person name="Hibbett D."/>
            <person name="Henrissat B."/>
            <person name="Matheny P.B."/>
            <person name="Labbe J."/>
            <person name="Martin F.M."/>
        </authorList>
    </citation>
    <scope>NUCLEOTIDE SEQUENCE</scope>
    <source>
        <strain evidence="9">BPL690</strain>
    </source>
</reference>
<keyword evidence="4 7" id="KW-0032">Aminotransferase</keyword>
<dbReference type="InterPro" id="IPR015424">
    <property type="entry name" value="PyrdxlP-dep_Trfase"/>
</dbReference>
<dbReference type="GO" id="GO:0004069">
    <property type="term" value="F:L-aspartate:2-oxoglutarate aminotransferase activity"/>
    <property type="evidence" value="ECO:0007669"/>
    <property type="project" value="UniProtKB-EC"/>
</dbReference>
<dbReference type="Gene3D" id="3.90.1150.10">
    <property type="entry name" value="Aspartate Aminotransferase, domain 1"/>
    <property type="match status" value="1"/>
</dbReference>
<dbReference type="InterPro" id="IPR000796">
    <property type="entry name" value="Asp_trans"/>
</dbReference>
<evidence type="ECO:0000259" key="8">
    <source>
        <dbReference type="Pfam" id="PF00155"/>
    </source>
</evidence>
<protein>
    <recommendedName>
        <fullName evidence="7">Aspartate aminotransferase</fullName>
        <ecNumber evidence="7">2.6.1.1</ecNumber>
    </recommendedName>
</protein>
<evidence type="ECO:0000256" key="2">
    <source>
        <dbReference type="ARBA" id="ARBA00007441"/>
    </source>
</evidence>
<dbReference type="InterPro" id="IPR015421">
    <property type="entry name" value="PyrdxlP-dep_Trfase_major"/>
</dbReference>
<gene>
    <name evidence="9" type="ORF">B0F90DRAFT_1864844</name>
</gene>
<dbReference type="InterPro" id="IPR015422">
    <property type="entry name" value="PyrdxlP-dep_Trfase_small"/>
</dbReference>
<dbReference type="FunFam" id="3.40.640.10:FF:000066">
    <property type="entry name" value="Aspartate aminotransferase"/>
    <property type="match status" value="1"/>
</dbReference>
<accession>A0AAD4MBF8</accession>
<proteinExistence type="inferred from homology"/>
<dbReference type="AlphaFoldDB" id="A0AAD4MBF8"/>
<dbReference type="InterPro" id="IPR004838">
    <property type="entry name" value="NHTrfase_class1_PyrdxlP-BS"/>
</dbReference>
<comment type="subunit">
    <text evidence="3 7">Homodimer.</text>
</comment>
<sequence length="445" mass="50028">MASRLQQIARHILPQPTMTAETWHNVPLAPPDSIFKLTAAFKADTYPQKVNLGVGAYRDDDNKPWVLPVVKKASQILLNDRSLDHEYLPITGLPEFVSSAARLILGENSPAIAENRVVSVQTISGTGANHLAALFLSRYYQFNGDKVVYLSDPTWEFSQGYWIPTLRPCSESLCHLQQCWHQPAFVPLLRPKTIGLDFAGFVAKLESAPERSVFLLHACAHNPTGVDPTKEQWETIADVILARKHYAFFDTAYQGFASGDLDRDAAAVRYFVSRGVPLLVCQSFAKNAGLYGERVGALHLVSPNKETADRVRSQLSVLQRSEISNPPSYGARVVALILNNPELFEEWKADIRTMAGRIIKMREELYRLLTEKLKTPGNWDHIINQIGMFRRVDRFDFGFKKTQSKVLTDDAHVYLTVNGRISMAGLNSKNIRYFAEALDRVVRTV</sequence>
<evidence type="ECO:0000313" key="9">
    <source>
        <dbReference type="EMBL" id="KAI0306533.1"/>
    </source>
</evidence>
<evidence type="ECO:0000313" key="10">
    <source>
        <dbReference type="Proteomes" id="UP001203297"/>
    </source>
</evidence>
<keyword evidence="10" id="KW-1185">Reference proteome</keyword>
<dbReference type="PROSITE" id="PS00105">
    <property type="entry name" value="AA_TRANSFER_CLASS_1"/>
    <property type="match status" value="1"/>
</dbReference>
<comment type="cofactor">
    <cofactor evidence="1">
        <name>pyridoxal 5'-phosphate</name>
        <dbReference type="ChEBI" id="CHEBI:597326"/>
    </cofactor>
</comment>
<dbReference type="Proteomes" id="UP001203297">
    <property type="component" value="Unassembled WGS sequence"/>
</dbReference>
<dbReference type="GO" id="GO:0030170">
    <property type="term" value="F:pyridoxal phosphate binding"/>
    <property type="evidence" value="ECO:0007669"/>
    <property type="project" value="InterPro"/>
</dbReference>
<keyword evidence="5 7" id="KW-0808">Transferase</keyword>
<dbReference type="EC" id="2.6.1.1" evidence="7"/>
<organism evidence="9 10">
    <name type="scientific">Multifurca ochricompacta</name>
    <dbReference type="NCBI Taxonomy" id="376703"/>
    <lineage>
        <taxon>Eukaryota</taxon>
        <taxon>Fungi</taxon>
        <taxon>Dikarya</taxon>
        <taxon>Basidiomycota</taxon>
        <taxon>Agaricomycotina</taxon>
        <taxon>Agaricomycetes</taxon>
        <taxon>Russulales</taxon>
        <taxon>Russulaceae</taxon>
        <taxon>Multifurca</taxon>
    </lineage>
</organism>
<dbReference type="EMBL" id="WTXG01000003">
    <property type="protein sequence ID" value="KAI0306533.1"/>
    <property type="molecule type" value="Genomic_DNA"/>
</dbReference>
<comment type="miscellaneous">
    <text evidence="7">In eukaryotes there are cytoplasmic, mitochondrial and chloroplastic isozymes.</text>
</comment>
<dbReference type="PANTHER" id="PTHR11879">
    <property type="entry name" value="ASPARTATE AMINOTRANSFERASE"/>
    <property type="match status" value="1"/>
</dbReference>
<dbReference type="Pfam" id="PF00155">
    <property type="entry name" value="Aminotran_1_2"/>
    <property type="match status" value="1"/>
</dbReference>
<dbReference type="GO" id="GO:0006532">
    <property type="term" value="P:aspartate biosynthetic process"/>
    <property type="evidence" value="ECO:0007669"/>
    <property type="project" value="TreeGrafter"/>
</dbReference>
<comment type="catalytic activity">
    <reaction evidence="7">
        <text>L-aspartate + 2-oxoglutarate = oxaloacetate + L-glutamate</text>
        <dbReference type="Rhea" id="RHEA:21824"/>
        <dbReference type="ChEBI" id="CHEBI:16452"/>
        <dbReference type="ChEBI" id="CHEBI:16810"/>
        <dbReference type="ChEBI" id="CHEBI:29985"/>
        <dbReference type="ChEBI" id="CHEBI:29991"/>
        <dbReference type="EC" id="2.6.1.1"/>
    </reaction>
</comment>
<dbReference type="GO" id="GO:0005829">
    <property type="term" value="C:cytosol"/>
    <property type="evidence" value="ECO:0007669"/>
    <property type="project" value="TreeGrafter"/>
</dbReference>
<evidence type="ECO:0000256" key="4">
    <source>
        <dbReference type="ARBA" id="ARBA00022576"/>
    </source>
</evidence>
<dbReference type="CDD" id="cd00609">
    <property type="entry name" value="AAT_like"/>
    <property type="match status" value="1"/>
</dbReference>
<dbReference type="InterPro" id="IPR004839">
    <property type="entry name" value="Aminotransferase_I/II_large"/>
</dbReference>
<comment type="similarity">
    <text evidence="2">Belongs to the class-I pyridoxal-phosphate-dependent aminotransferase family.</text>
</comment>
<comment type="caution">
    <text evidence="9">The sequence shown here is derived from an EMBL/GenBank/DDBJ whole genome shotgun (WGS) entry which is preliminary data.</text>
</comment>
<keyword evidence="6" id="KW-0663">Pyridoxal phosphate</keyword>
<dbReference type="SUPFAM" id="SSF53383">
    <property type="entry name" value="PLP-dependent transferases"/>
    <property type="match status" value="1"/>
</dbReference>
<name>A0AAD4MBF8_9AGAM</name>
<evidence type="ECO:0000256" key="5">
    <source>
        <dbReference type="ARBA" id="ARBA00022679"/>
    </source>
</evidence>
<dbReference type="PRINTS" id="PR00799">
    <property type="entry name" value="TRANSAMINASE"/>
</dbReference>